<dbReference type="InterPro" id="IPR029063">
    <property type="entry name" value="SAM-dependent_MTases_sf"/>
</dbReference>
<organism evidence="1 2">
    <name type="scientific">Actinomadura graeca</name>
    <dbReference type="NCBI Taxonomy" id="2750812"/>
    <lineage>
        <taxon>Bacteria</taxon>
        <taxon>Bacillati</taxon>
        <taxon>Actinomycetota</taxon>
        <taxon>Actinomycetes</taxon>
        <taxon>Streptosporangiales</taxon>
        <taxon>Thermomonosporaceae</taxon>
        <taxon>Actinomadura</taxon>
    </lineage>
</organism>
<gene>
    <name evidence="1" type="ORF">AGRA3207_002395</name>
</gene>
<protein>
    <submittedName>
        <fullName evidence="1">Class I SAM-dependent methyltransferase</fullName>
    </submittedName>
</protein>
<accession>A0ABX8QU88</accession>
<keyword evidence="1" id="KW-0489">Methyltransferase</keyword>
<dbReference type="SUPFAM" id="SSF53335">
    <property type="entry name" value="S-adenosyl-L-methionine-dependent methyltransferases"/>
    <property type="match status" value="1"/>
</dbReference>
<dbReference type="GO" id="GO:0008168">
    <property type="term" value="F:methyltransferase activity"/>
    <property type="evidence" value="ECO:0007669"/>
    <property type="project" value="UniProtKB-KW"/>
</dbReference>
<keyword evidence="1" id="KW-0808">Transferase</keyword>
<proteinExistence type="predicted"/>
<dbReference type="Proteomes" id="UP001049518">
    <property type="component" value="Chromosome"/>
</dbReference>
<evidence type="ECO:0000313" key="1">
    <source>
        <dbReference type="EMBL" id="QXJ21534.1"/>
    </source>
</evidence>
<sequence length="229" mass="25981">MSRIIGRGERLTRLHTFRNKFVDAPGSLGARYRSRRWDWLRATFPELDQMSVIDLGGTAEAWRRAPVQPARVHIVNLEKPPPDLPSWLRSDNADACELPAEILAGDYDVVISNSVLEHVGGHARRSMFADAVHELADRHWVQTPYRYFPVEPHWVCPGMQFLPAAARVTVARHWPLVHTPPADRAEALRTVLDVELLSRTEMRAYFPHSSIRSEKVAGLTKSLIAVKRS</sequence>
<dbReference type="EMBL" id="CP059572">
    <property type="protein sequence ID" value="QXJ21534.1"/>
    <property type="molecule type" value="Genomic_DNA"/>
</dbReference>
<dbReference type="GO" id="GO:0032259">
    <property type="term" value="P:methylation"/>
    <property type="evidence" value="ECO:0007669"/>
    <property type="project" value="UniProtKB-KW"/>
</dbReference>
<keyword evidence="2" id="KW-1185">Reference proteome</keyword>
<name>A0ABX8QU88_9ACTN</name>
<reference evidence="1" key="1">
    <citation type="submission" date="2020-07" db="EMBL/GenBank/DDBJ databases">
        <authorList>
            <person name="Tarantini F.S."/>
            <person name="Hong K.W."/>
            <person name="Chan K.G."/>
        </authorList>
    </citation>
    <scope>NUCLEOTIDE SEQUENCE</scope>
    <source>
        <strain evidence="1">32-07</strain>
    </source>
</reference>
<evidence type="ECO:0000313" key="2">
    <source>
        <dbReference type="Proteomes" id="UP001049518"/>
    </source>
</evidence>